<proteinExistence type="predicted"/>
<protein>
    <submittedName>
        <fullName evidence="1">Uncharacterized protein</fullName>
    </submittedName>
</protein>
<dbReference type="AlphaFoldDB" id="A0A0F9MLU2"/>
<organism evidence="1">
    <name type="scientific">marine sediment metagenome</name>
    <dbReference type="NCBI Taxonomy" id="412755"/>
    <lineage>
        <taxon>unclassified sequences</taxon>
        <taxon>metagenomes</taxon>
        <taxon>ecological metagenomes</taxon>
    </lineage>
</organism>
<comment type="caution">
    <text evidence="1">The sequence shown here is derived from an EMBL/GenBank/DDBJ whole genome shotgun (WGS) entry which is preliminary data.</text>
</comment>
<reference evidence="1" key="1">
    <citation type="journal article" date="2015" name="Nature">
        <title>Complex archaea that bridge the gap between prokaryotes and eukaryotes.</title>
        <authorList>
            <person name="Spang A."/>
            <person name="Saw J.H."/>
            <person name="Jorgensen S.L."/>
            <person name="Zaremba-Niedzwiedzka K."/>
            <person name="Martijn J."/>
            <person name="Lind A.E."/>
            <person name="van Eijk R."/>
            <person name="Schleper C."/>
            <person name="Guy L."/>
            <person name="Ettema T.J."/>
        </authorList>
    </citation>
    <scope>NUCLEOTIDE SEQUENCE</scope>
</reference>
<sequence length="480" mass="50419">MARFPVSGVFVDGQGNIVTNGTVTVYTYLSSDPSNPTTKATIYASDTGASTTVLGVVTSDSSNGTYLFWVDDGDYGGAQVFTIVLSKTSHVRTLYHQAVLLTASGVNVALDNLASVAINESLISDTDVTDDLGTGDIRWKDTWFETLSSGLTAGDTLKLRGRDVNGAAYVDILTITSNNTVTADLHSSVTHNSNTILTSGNLLDEDDMSSNSAVLAASQQSIKAYVDSQIQVHPKELRHGFNCKQASTVTITIEGGSINVDGTIVTKTADTTLNLTTAAHWVGGSSQQTTSAYGWIYVDASGNILMENSAPDESDTSGNTSGILRYNDFGGATDYRCIGWFYMNATGAGELNSWEVSNLKDGDAHNAVTNPITGITLDDASWGTDLDTVIVHFYSSGRPVLINGGITATTAGGANNLGIQIHDGAEIATTIREVSSITTDGGVSTHHLENYAQGTTTFKIQGEVSASSHTVTGVISVTEQ</sequence>
<dbReference type="EMBL" id="LAZR01009871">
    <property type="protein sequence ID" value="KKM70137.1"/>
    <property type="molecule type" value="Genomic_DNA"/>
</dbReference>
<gene>
    <name evidence="1" type="ORF">LCGC14_1443700</name>
</gene>
<name>A0A0F9MLU2_9ZZZZ</name>
<evidence type="ECO:0000313" key="1">
    <source>
        <dbReference type="EMBL" id="KKM70137.1"/>
    </source>
</evidence>
<accession>A0A0F9MLU2</accession>